<organism evidence="3 4">
    <name type="scientific">Microcella putealis</name>
    <dbReference type="NCBI Taxonomy" id="337005"/>
    <lineage>
        <taxon>Bacteria</taxon>
        <taxon>Bacillati</taxon>
        <taxon>Actinomycetota</taxon>
        <taxon>Actinomycetes</taxon>
        <taxon>Micrococcales</taxon>
        <taxon>Microbacteriaceae</taxon>
        <taxon>Microcella</taxon>
    </lineage>
</organism>
<keyword evidence="4" id="KW-1185">Reference proteome</keyword>
<sequence length="223" mass="23034">MHAMVTQERRVRARIPLMAAAIAVAMLAVAGCSAEEPDDSASPSPSASLAPSPSAEPAPDDTASPEPNEEPSETAAPEPSAAPLTGQPVTLACEALLTPQDVYDYNPNVGTDPGYRPRTGSGPAQASELSGIACGWLNQTSGQTYSIGAARFDSAELPRVRAMVERSGGDALGGGLDGSYRVESGVGIIDVFFGSYWVSAESSAFLSPDDARPLLDSIERNLP</sequence>
<dbReference type="EMBL" id="SGWW01000001">
    <property type="protein sequence ID" value="RZS59186.1"/>
    <property type="molecule type" value="Genomic_DNA"/>
</dbReference>
<dbReference type="Proteomes" id="UP000293519">
    <property type="component" value="Unassembled WGS sequence"/>
</dbReference>
<feature type="compositionally biased region" description="Low complexity" evidence="1">
    <location>
        <begin position="33"/>
        <end position="66"/>
    </location>
</feature>
<evidence type="ECO:0008006" key="5">
    <source>
        <dbReference type="Google" id="ProtNLM"/>
    </source>
</evidence>
<dbReference type="AlphaFoldDB" id="A0A4Q7LVZ3"/>
<evidence type="ECO:0000313" key="4">
    <source>
        <dbReference type="Proteomes" id="UP000293519"/>
    </source>
</evidence>
<evidence type="ECO:0000256" key="2">
    <source>
        <dbReference type="SAM" id="SignalP"/>
    </source>
</evidence>
<accession>A0A4Q7LVZ3</accession>
<feature type="signal peptide" evidence="2">
    <location>
        <begin position="1"/>
        <end position="34"/>
    </location>
</feature>
<feature type="region of interest" description="Disordered" evidence="1">
    <location>
        <begin position="102"/>
        <end position="127"/>
    </location>
</feature>
<name>A0A4Q7LVZ3_9MICO</name>
<comment type="caution">
    <text evidence="3">The sequence shown here is derived from an EMBL/GenBank/DDBJ whole genome shotgun (WGS) entry which is preliminary data.</text>
</comment>
<feature type="chain" id="PRO_5020810817" description="Iron ABC transporter ATP-binding protein" evidence="2">
    <location>
        <begin position="35"/>
        <end position="223"/>
    </location>
</feature>
<proteinExistence type="predicted"/>
<evidence type="ECO:0000256" key="1">
    <source>
        <dbReference type="SAM" id="MobiDB-lite"/>
    </source>
</evidence>
<keyword evidence="2" id="KW-0732">Signal</keyword>
<evidence type="ECO:0000313" key="3">
    <source>
        <dbReference type="EMBL" id="RZS59186.1"/>
    </source>
</evidence>
<reference evidence="3 4" key="1">
    <citation type="journal article" date="2015" name="Stand. Genomic Sci.">
        <title>Genomic Encyclopedia of Bacterial and Archaeal Type Strains, Phase III: the genomes of soil and plant-associated and newly described type strains.</title>
        <authorList>
            <person name="Whitman W.B."/>
            <person name="Woyke T."/>
            <person name="Klenk H.P."/>
            <person name="Zhou Y."/>
            <person name="Lilburn T.G."/>
            <person name="Beck B.J."/>
            <person name="De Vos P."/>
            <person name="Vandamme P."/>
            <person name="Eisen J.A."/>
            <person name="Garrity G."/>
            <person name="Hugenholtz P."/>
            <person name="Kyrpides N.C."/>
        </authorList>
    </citation>
    <scope>NUCLEOTIDE SEQUENCE [LARGE SCALE GENOMIC DNA]</scope>
    <source>
        <strain evidence="3 4">CV2</strain>
    </source>
</reference>
<feature type="compositionally biased region" description="Low complexity" evidence="1">
    <location>
        <begin position="73"/>
        <end position="83"/>
    </location>
</feature>
<feature type="region of interest" description="Disordered" evidence="1">
    <location>
        <begin position="33"/>
        <end position="85"/>
    </location>
</feature>
<gene>
    <name evidence="3" type="ORF">EV141_0403</name>
</gene>
<protein>
    <recommendedName>
        <fullName evidence="5">Iron ABC transporter ATP-binding protein</fullName>
    </recommendedName>
</protein>